<organism evidence="4 5">
    <name type="scientific">Helicobacter saguini</name>
    <dbReference type="NCBI Taxonomy" id="1548018"/>
    <lineage>
        <taxon>Bacteria</taxon>
        <taxon>Pseudomonadati</taxon>
        <taxon>Campylobacterota</taxon>
        <taxon>Epsilonproteobacteria</taxon>
        <taxon>Campylobacterales</taxon>
        <taxon>Helicobacteraceae</taxon>
        <taxon>Helicobacter</taxon>
    </lineage>
</organism>
<reference evidence="4 5" key="1">
    <citation type="journal article" date="2014" name="Genome Announc.">
        <title>Draft genome sequences of eight enterohepatic helicobacter species isolated from both laboratory and wild rodents.</title>
        <authorList>
            <person name="Sheh A."/>
            <person name="Shen Z."/>
            <person name="Fox J.G."/>
        </authorList>
    </citation>
    <scope>NUCLEOTIDE SEQUENCE [LARGE SCALE GENOMIC DNA]</scope>
    <source>
        <strain evidence="4 5">MIT 97-6194</strain>
    </source>
</reference>
<keyword evidence="5" id="KW-1185">Reference proteome</keyword>
<dbReference type="PROSITE" id="PS51257">
    <property type="entry name" value="PROKAR_LIPOPROTEIN"/>
    <property type="match status" value="1"/>
</dbReference>
<dbReference type="SUPFAM" id="SSF81901">
    <property type="entry name" value="HCP-like"/>
    <property type="match status" value="1"/>
</dbReference>
<protein>
    <recommendedName>
        <fullName evidence="1">Beta-lactamase</fullName>
        <ecNumber evidence="1">3.5.2.6</ecNumber>
    </recommendedName>
</protein>
<dbReference type="GO" id="GO:0005576">
    <property type="term" value="C:extracellular region"/>
    <property type="evidence" value="ECO:0007669"/>
    <property type="project" value="UniProtKB-SubCell"/>
</dbReference>
<evidence type="ECO:0000256" key="1">
    <source>
        <dbReference type="RuleBase" id="RU366075"/>
    </source>
</evidence>
<proteinExistence type="inferred from homology"/>
<dbReference type="EMBL" id="QBIU01000001">
    <property type="protein sequence ID" value="MWV68703.1"/>
    <property type="molecule type" value="Genomic_DNA"/>
</dbReference>
<dbReference type="RefSeq" id="WP_052062278.1">
    <property type="nucleotide sequence ID" value="NZ_JRMP02000032.1"/>
</dbReference>
<evidence type="ECO:0000313" key="4">
    <source>
        <dbReference type="EMBL" id="TLD91612.1"/>
    </source>
</evidence>
<dbReference type="PANTHER" id="PTHR13891:SF1">
    <property type="entry name" value="CYTOCHROME C OXIDASE ASSEMBLY FACTOR 7"/>
    <property type="match status" value="1"/>
</dbReference>
<evidence type="ECO:0000313" key="6">
    <source>
        <dbReference type="Proteomes" id="UP000477070"/>
    </source>
</evidence>
<reference evidence="4 5" key="2">
    <citation type="journal article" date="2016" name="Infect. Immun.">
        <title>Helicobacter saguini, a Novel Helicobacter Isolated from Cotton-Top Tamarins with Ulcerative Colitis, Has Proinflammatory Properties and Induces Typhlocolitis and Dysplasia in Gnotobiotic IL-10-/- Mice.</title>
        <authorList>
            <person name="Shen Z."/>
            <person name="Mannion A."/>
            <person name="Whary M.T."/>
            <person name="Muthupalani S."/>
            <person name="Sheh A."/>
            <person name="Feng Y."/>
            <person name="Gong G."/>
            <person name="Vandamme P."/>
            <person name="Holcombe H.R."/>
            <person name="Paster B.J."/>
            <person name="Fox J.G."/>
        </authorList>
    </citation>
    <scope>NUCLEOTIDE SEQUENCE [LARGE SCALE GENOMIC DNA]</scope>
    <source>
        <strain evidence="4 5">MIT 97-6194</strain>
    </source>
</reference>
<comment type="function">
    <text evidence="1">Hydrolyzes 6-aminopenicillinic acid and 7-aminocephalosporanic acid (ACA) derivatives.</text>
</comment>
<keyword evidence="1" id="KW-0964">Secreted</keyword>
<keyword evidence="1" id="KW-0378">Hydrolase</keyword>
<comment type="caution">
    <text evidence="4">The sequence shown here is derived from an EMBL/GenBank/DDBJ whole genome shotgun (WGS) entry which is preliminary data.</text>
</comment>
<reference evidence="3 6" key="4">
    <citation type="submission" date="2019-12" db="EMBL/GenBank/DDBJ databases">
        <title>Multi-Generational Helicobacter saguini Isolates.</title>
        <authorList>
            <person name="Mannion A."/>
            <person name="Shen Z."/>
            <person name="Fox J.G."/>
        </authorList>
    </citation>
    <scope>NUCLEOTIDE SEQUENCE [LARGE SCALE GENOMIC DNA]</scope>
    <source>
        <strain evidence="3">16-048</strain>
        <strain evidence="6">16-048 (F4)</strain>
    </source>
</reference>
<dbReference type="GO" id="GO:0008800">
    <property type="term" value="F:beta-lactamase activity"/>
    <property type="evidence" value="ECO:0007669"/>
    <property type="project" value="UniProtKB-UniRule"/>
</dbReference>
<dbReference type="EMBL" id="JRMP02000032">
    <property type="protein sequence ID" value="TLD91612.1"/>
    <property type="molecule type" value="Genomic_DNA"/>
</dbReference>
<dbReference type="Gene3D" id="1.25.40.10">
    <property type="entry name" value="Tetratricopeptide repeat domain"/>
    <property type="match status" value="1"/>
</dbReference>
<dbReference type="InterPro" id="IPR040239">
    <property type="entry name" value="HcpB-like"/>
</dbReference>
<dbReference type="Proteomes" id="UP000477070">
    <property type="component" value="Unassembled WGS sequence"/>
</dbReference>
<dbReference type="Proteomes" id="UP000029714">
    <property type="component" value="Unassembled WGS sequence"/>
</dbReference>
<dbReference type="InterPro" id="IPR011990">
    <property type="entry name" value="TPR-like_helical_dom_sf"/>
</dbReference>
<keyword evidence="2" id="KW-0472">Membrane</keyword>
<comment type="catalytic activity">
    <reaction evidence="1">
        <text>a beta-lactam + H2O = a substituted beta-amino acid</text>
        <dbReference type="Rhea" id="RHEA:20401"/>
        <dbReference type="ChEBI" id="CHEBI:15377"/>
        <dbReference type="ChEBI" id="CHEBI:35627"/>
        <dbReference type="ChEBI" id="CHEBI:140347"/>
        <dbReference type="EC" id="3.5.2.6"/>
    </reaction>
</comment>
<dbReference type="AlphaFoldDB" id="A0A347VRA1"/>
<name>A0A347VRA1_9HELI</name>
<gene>
    <name evidence="3" type="ORF">DCO61_01325</name>
    <name evidence="4" type="ORF">LS64_011690</name>
</gene>
<accession>A0A347VRA1</accession>
<dbReference type="OrthoDB" id="9772133at2"/>
<comment type="similarity">
    <text evidence="1">Belongs to the hcp beta-lactamase family.</text>
</comment>
<evidence type="ECO:0000256" key="2">
    <source>
        <dbReference type="SAM" id="Phobius"/>
    </source>
</evidence>
<dbReference type="EC" id="3.5.2.6" evidence="1"/>
<evidence type="ECO:0000313" key="3">
    <source>
        <dbReference type="EMBL" id="MWV68703.1"/>
    </source>
</evidence>
<dbReference type="PANTHER" id="PTHR13891">
    <property type="entry name" value="CYTOCHROME C OXIDASE ASSEMBLY FACTOR 7"/>
    <property type="match status" value="1"/>
</dbReference>
<comment type="subcellular location">
    <subcellularLocation>
        <location evidence="1">Secreted</location>
    </subcellularLocation>
</comment>
<keyword evidence="2" id="KW-1133">Transmembrane helix</keyword>
<keyword evidence="2" id="KW-0812">Transmembrane</keyword>
<evidence type="ECO:0000313" key="5">
    <source>
        <dbReference type="Proteomes" id="UP000029714"/>
    </source>
</evidence>
<sequence>MKWLYSSVNSIFYSIFLCSVSVFVGCATFEKFGEFSNKESQDYSGIVQLHKEMNDKKGKTSSYFASIAVANEDYDKAYGLYYIECKMGSVVACLNAYYIGEERALSAYDSAAFARDLDKSIKQSISACSDNESMGCANVFFAFDALNDDDDFITDVVSTSLKGQNNDKIMDKALYLTQEECDKNDATSCFLYARMSRSIDNYADVDSYINKGLDSGYVLAPFVHLPVQSPQTIDYFQRACTLNEALSCNYVAYWFDKYERDTKRAREFYKKACTLGVDSACLENKIESNKPKTDELGAPVLNRR</sequence>
<feature type="transmembrane region" description="Helical" evidence="2">
    <location>
        <begin position="12"/>
        <end position="29"/>
    </location>
</feature>
<reference evidence="4" key="3">
    <citation type="submission" date="2018-04" db="EMBL/GenBank/DDBJ databases">
        <authorList>
            <person name="Sheh A."/>
            <person name="Shen Z."/>
            <person name="Mannion A.J."/>
            <person name="Fox J.G."/>
        </authorList>
    </citation>
    <scope>NUCLEOTIDE SEQUENCE</scope>
    <source>
        <strain evidence="4">MIT 97-6194</strain>
    </source>
</reference>